<gene>
    <name evidence="7" type="ORF">FSB73_09255</name>
</gene>
<dbReference type="RefSeq" id="WP_146781212.1">
    <property type="nucleotide sequence ID" value="NZ_CP042434.1"/>
</dbReference>
<evidence type="ECO:0000256" key="2">
    <source>
        <dbReference type="ARBA" id="ARBA00022692"/>
    </source>
</evidence>
<accession>A0A5B8VJU6</accession>
<keyword evidence="8" id="KW-1185">Reference proteome</keyword>
<dbReference type="Proteomes" id="UP000321291">
    <property type="component" value="Chromosome"/>
</dbReference>
<organism evidence="7 8">
    <name type="scientific">Arachidicoccus ginsenosidivorans</name>
    <dbReference type="NCBI Taxonomy" id="496057"/>
    <lineage>
        <taxon>Bacteria</taxon>
        <taxon>Pseudomonadati</taxon>
        <taxon>Bacteroidota</taxon>
        <taxon>Chitinophagia</taxon>
        <taxon>Chitinophagales</taxon>
        <taxon>Chitinophagaceae</taxon>
        <taxon>Arachidicoccus</taxon>
    </lineage>
</organism>
<keyword evidence="4 5" id="KW-0472">Membrane</keyword>
<dbReference type="OrthoDB" id="648842at2"/>
<dbReference type="GO" id="GO:0016020">
    <property type="term" value="C:membrane"/>
    <property type="evidence" value="ECO:0007669"/>
    <property type="project" value="UniProtKB-SubCell"/>
</dbReference>
<feature type="transmembrane region" description="Helical" evidence="5">
    <location>
        <begin position="128"/>
        <end position="147"/>
    </location>
</feature>
<feature type="domain" description="Methylamine utilisation protein MauE" evidence="6">
    <location>
        <begin position="16"/>
        <end position="145"/>
    </location>
</feature>
<evidence type="ECO:0000259" key="6">
    <source>
        <dbReference type="Pfam" id="PF07291"/>
    </source>
</evidence>
<dbReference type="Pfam" id="PF07291">
    <property type="entry name" value="MauE"/>
    <property type="match status" value="1"/>
</dbReference>
<evidence type="ECO:0000256" key="1">
    <source>
        <dbReference type="ARBA" id="ARBA00004141"/>
    </source>
</evidence>
<evidence type="ECO:0000256" key="3">
    <source>
        <dbReference type="ARBA" id="ARBA00022989"/>
    </source>
</evidence>
<dbReference type="NCBIfam" id="NF045576">
    <property type="entry name" value="BT_3928_fam"/>
    <property type="match status" value="1"/>
</dbReference>
<reference evidence="7 8" key="1">
    <citation type="journal article" date="2017" name="Int. J. Syst. Evol. Microbiol.">
        <title>Arachidicoccus ginsenosidivorans sp. nov., with ginsenoside-converting activity isolated from ginseng cultivating soil.</title>
        <authorList>
            <person name="Siddiqi M.Z."/>
            <person name="Aslam Z."/>
            <person name="Im W.T."/>
        </authorList>
    </citation>
    <scope>NUCLEOTIDE SEQUENCE [LARGE SCALE GENOMIC DNA]</scope>
    <source>
        <strain evidence="7 8">Gsoil 809</strain>
    </source>
</reference>
<dbReference type="AlphaFoldDB" id="A0A5B8VJU6"/>
<evidence type="ECO:0000313" key="7">
    <source>
        <dbReference type="EMBL" id="QEC71824.1"/>
    </source>
</evidence>
<protein>
    <submittedName>
        <fullName evidence="7">DoxX family protein</fullName>
    </submittedName>
</protein>
<evidence type="ECO:0000256" key="4">
    <source>
        <dbReference type="ARBA" id="ARBA00023136"/>
    </source>
</evidence>
<dbReference type="EMBL" id="CP042434">
    <property type="protein sequence ID" value="QEC71824.1"/>
    <property type="molecule type" value="Genomic_DNA"/>
</dbReference>
<name>A0A5B8VJU6_9BACT</name>
<dbReference type="KEGG" id="agi:FSB73_09255"/>
<dbReference type="GO" id="GO:0030416">
    <property type="term" value="P:methylamine metabolic process"/>
    <property type="evidence" value="ECO:0007669"/>
    <property type="project" value="InterPro"/>
</dbReference>
<feature type="transmembrane region" description="Helical" evidence="5">
    <location>
        <begin position="159"/>
        <end position="179"/>
    </location>
</feature>
<evidence type="ECO:0000256" key="5">
    <source>
        <dbReference type="SAM" id="Phobius"/>
    </source>
</evidence>
<keyword evidence="2 5" id="KW-0812">Transmembrane</keyword>
<evidence type="ECO:0000313" key="8">
    <source>
        <dbReference type="Proteomes" id="UP000321291"/>
    </source>
</evidence>
<feature type="transmembrane region" description="Helical" evidence="5">
    <location>
        <begin position="88"/>
        <end position="108"/>
    </location>
</feature>
<feature type="transmembrane region" description="Helical" evidence="5">
    <location>
        <begin position="60"/>
        <end position="81"/>
    </location>
</feature>
<keyword evidence="3 5" id="KW-1133">Transmembrane helix</keyword>
<comment type="subcellular location">
    <subcellularLocation>
        <location evidence="1">Membrane</location>
        <topology evidence="1">Multi-pass membrane protein</topology>
    </subcellularLocation>
</comment>
<proteinExistence type="predicted"/>
<sequence>MNNSIKKQSASKAPSAVAVVRVLVGLLFIFSGLVKANDPLGLSYKMQEFFDAWGWSALNWSTFSLSIAMNAFEILLGVAMLVGYRMRLFSWLILLLTIFFGFLTGYAALSGKFQSCGCFGDCLPLTPVQSFMKDVVLLLLVLYIFIYRNKIRPGLSIKICISVLAGALIIALGIQGYVLKHLPFVDCLPYKKGNHLLEQMQVPPGAVADSFAITFRYKHDGKVLEFDAAHFPENFDSTYEYVDRYDKLIRRGNAIPKITDFSLKTLDGIDSTQEILNSNAPYVLVLFKNFEDFKDHQEALKNVIKTAHGVGLPVRIASPMAGEAKNLVPNADQLFQLDAVVEKTAARADPTYFYMQGDLVVEKKSEAGVKSFMQTITHAANGK</sequence>
<dbReference type="InterPro" id="IPR009908">
    <property type="entry name" value="Methylamine_util_MauE"/>
</dbReference>